<keyword evidence="3" id="KW-1185">Reference proteome</keyword>
<dbReference type="EMBL" id="CP042593">
    <property type="protein sequence ID" value="QED46659.1"/>
    <property type="molecule type" value="Genomic_DNA"/>
</dbReference>
<dbReference type="RefSeq" id="WP_057776012.1">
    <property type="nucleotide sequence ID" value="NZ_CP042593.1"/>
</dbReference>
<dbReference type="KEGG" id="bda:FSZ17_04860"/>
<dbReference type="AlphaFoldDB" id="A0A5B8Z4U6"/>
<name>A0A5B8Z4U6_CYTDA</name>
<protein>
    <submittedName>
        <fullName evidence="2">Uncharacterized protein</fullName>
    </submittedName>
</protein>
<proteinExistence type="predicted"/>
<keyword evidence="1" id="KW-0472">Membrane</keyword>
<reference evidence="3" key="1">
    <citation type="submission" date="2019-08" db="EMBL/GenBank/DDBJ databases">
        <authorList>
            <person name="Zheng X."/>
        </authorList>
    </citation>
    <scope>NUCLEOTIDE SEQUENCE [LARGE SCALE GENOMIC DNA]</scope>
    <source>
        <strain evidence="3">FJAT-25496</strain>
    </source>
</reference>
<keyword evidence="1" id="KW-0812">Transmembrane</keyword>
<dbReference type="STRING" id="1742359.GCA_001439625_00956"/>
<dbReference type="Proteomes" id="UP000321555">
    <property type="component" value="Chromosome"/>
</dbReference>
<sequence length="143" mass="16502">MKYILNLNKHSKIIIAGLGLSIIGFVTVFLGNDSEGVVTYEEYLQAIQEPYQNLYKNLHSLPEKPASEEIHQIYDKFERDISKIKISTDAEKNVRANYQQLTNLPTICREDYEKSPYKYSTLVGQASNVKMVLDYIEKNQSFD</sequence>
<keyword evidence="1" id="KW-1133">Transmembrane helix</keyword>
<evidence type="ECO:0000313" key="3">
    <source>
        <dbReference type="Proteomes" id="UP000321555"/>
    </source>
</evidence>
<evidence type="ECO:0000313" key="2">
    <source>
        <dbReference type="EMBL" id="QED46659.1"/>
    </source>
</evidence>
<organism evidence="2 3">
    <name type="scientific">Cytobacillus dafuensis</name>
    <name type="common">Bacillus dafuensis</name>
    <dbReference type="NCBI Taxonomy" id="1742359"/>
    <lineage>
        <taxon>Bacteria</taxon>
        <taxon>Bacillati</taxon>
        <taxon>Bacillota</taxon>
        <taxon>Bacilli</taxon>
        <taxon>Bacillales</taxon>
        <taxon>Bacillaceae</taxon>
        <taxon>Cytobacillus</taxon>
    </lineage>
</organism>
<gene>
    <name evidence="2" type="ORF">FSZ17_04860</name>
</gene>
<accession>A0A5B8Z4U6</accession>
<feature type="transmembrane region" description="Helical" evidence="1">
    <location>
        <begin position="12"/>
        <end position="31"/>
    </location>
</feature>
<evidence type="ECO:0000256" key="1">
    <source>
        <dbReference type="SAM" id="Phobius"/>
    </source>
</evidence>